<keyword evidence="12" id="KW-0325">Glycoprotein</keyword>
<evidence type="ECO:0000256" key="10">
    <source>
        <dbReference type="ARBA" id="ARBA00023157"/>
    </source>
</evidence>
<dbReference type="SMART" id="SM00406">
    <property type="entry name" value="IGv"/>
    <property type="match status" value="1"/>
</dbReference>
<evidence type="ECO:0000256" key="16">
    <source>
        <dbReference type="ARBA" id="ARBA00074065"/>
    </source>
</evidence>
<evidence type="ECO:0000256" key="2">
    <source>
        <dbReference type="ARBA" id="ARBA00022475"/>
    </source>
</evidence>
<dbReference type="GO" id="GO:0002250">
    <property type="term" value="P:adaptive immune response"/>
    <property type="evidence" value="ECO:0007669"/>
    <property type="project" value="UniProtKB-KW"/>
</dbReference>
<dbReference type="InterPro" id="IPR037677">
    <property type="entry name" value="CD86_IgV"/>
</dbReference>
<dbReference type="Proteomes" id="UP000005225">
    <property type="component" value="Unassembled WGS sequence"/>
</dbReference>
<evidence type="ECO:0000256" key="3">
    <source>
        <dbReference type="ARBA" id="ARBA00022692"/>
    </source>
</evidence>
<keyword evidence="6" id="KW-0391">Immunity</keyword>
<dbReference type="eggNOG" id="ENOG502S1FF">
    <property type="taxonomic scope" value="Eukaryota"/>
</dbReference>
<keyword evidence="8" id="KW-1064">Adaptive immunity</keyword>
<keyword evidence="9 18" id="KW-0472">Membrane</keyword>
<dbReference type="GO" id="GO:0009897">
    <property type="term" value="C:external side of plasma membrane"/>
    <property type="evidence" value="ECO:0007669"/>
    <property type="project" value="TreeGrafter"/>
</dbReference>
<evidence type="ECO:0000256" key="1">
    <source>
        <dbReference type="ARBA" id="ARBA00004251"/>
    </source>
</evidence>
<keyword evidence="4 19" id="KW-0732">Signal</keyword>
<sequence>SSPSHLLFISNILFMCLKYLLTTTIPKNIQAYFNKTAHLPCPFTNSQNLSWSELVVFWQNKEKLVLYELYLGKEKSDNVNRKYMGRTSFDWENWTLRLHNVQIKDKGSYQCFIQHKRPTGLVLIYQMSSDLSVLANFSQPEIMPMSNKTENLYINLTCSSTQGYPKPKKMSFWLTTENSTIEYDGVMQKSQDKVTELYNVSISSSLSLPDTTSNKTILCVLETEEPAKMRLFSSPFYIASEDPPHQDNNVWIAAALISVFIPCVLLLLWRCKKKTQHGVSHQSGESVL</sequence>
<dbReference type="InterPro" id="IPR013783">
    <property type="entry name" value="Ig-like_fold"/>
</dbReference>
<dbReference type="Ensembl" id="ENSOGAT00000000801.2">
    <property type="protein sequence ID" value="ENSOGAP00000000714.2"/>
    <property type="gene ID" value="ENSOGAG00000000801.2"/>
</dbReference>
<dbReference type="GO" id="GO:0042110">
    <property type="term" value="P:T cell activation"/>
    <property type="evidence" value="ECO:0007669"/>
    <property type="project" value="Ensembl"/>
</dbReference>
<dbReference type="SMART" id="SM00409">
    <property type="entry name" value="IG"/>
    <property type="match status" value="1"/>
</dbReference>
<comment type="subcellular location">
    <subcellularLocation>
        <location evidence="1">Cell membrane</location>
        <topology evidence="1">Single-pass type I membrane protein</topology>
    </subcellularLocation>
</comment>
<dbReference type="STRING" id="30611.ENSOGAP00000000714"/>
<evidence type="ECO:0000256" key="6">
    <source>
        <dbReference type="ARBA" id="ARBA00022859"/>
    </source>
</evidence>
<reference evidence="21" key="3">
    <citation type="submission" date="2025-09" db="UniProtKB">
        <authorList>
            <consortium name="Ensembl"/>
        </authorList>
    </citation>
    <scope>IDENTIFICATION</scope>
</reference>
<evidence type="ECO:0000256" key="13">
    <source>
        <dbReference type="ARBA" id="ARBA00023319"/>
    </source>
</evidence>
<keyword evidence="2" id="KW-1003">Cell membrane</keyword>
<dbReference type="EMBL" id="AAQR03117729">
    <property type="status" value="NOT_ANNOTATED_CDS"/>
    <property type="molecule type" value="Genomic_DNA"/>
</dbReference>
<keyword evidence="10" id="KW-1015">Disulfide bond</keyword>
<evidence type="ECO:0000256" key="12">
    <source>
        <dbReference type="ARBA" id="ARBA00023180"/>
    </source>
</evidence>
<dbReference type="PANTHER" id="PTHR25466:SF2">
    <property type="entry name" value="T-LYMPHOCYTE ACTIVATION ANTIGEN CD86"/>
    <property type="match status" value="1"/>
</dbReference>
<feature type="domain" description="Ig-like" evidence="20">
    <location>
        <begin position="3"/>
        <end position="128"/>
    </location>
</feature>
<dbReference type="InterPro" id="IPR013106">
    <property type="entry name" value="Ig_V-set"/>
</dbReference>
<dbReference type="EMBL" id="AAQR03117728">
    <property type="status" value="NOT_ANNOTATED_CDS"/>
    <property type="molecule type" value="Genomic_DNA"/>
</dbReference>
<dbReference type="PROSITE" id="PS50835">
    <property type="entry name" value="IG_LIKE"/>
    <property type="match status" value="1"/>
</dbReference>
<evidence type="ECO:0000256" key="4">
    <source>
        <dbReference type="ARBA" id="ARBA00022729"/>
    </source>
</evidence>
<evidence type="ECO:0000256" key="9">
    <source>
        <dbReference type="ARBA" id="ARBA00023136"/>
    </source>
</evidence>
<dbReference type="GO" id="GO:0070062">
    <property type="term" value="C:extracellular exosome"/>
    <property type="evidence" value="ECO:0007669"/>
    <property type="project" value="Ensembl"/>
</dbReference>
<evidence type="ECO:0000313" key="22">
    <source>
        <dbReference type="Proteomes" id="UP000005225"/>
    </source>
</evidence>
<keyword evidence="3 18" id="KW-0812">Transmembrane</keyword>
<evidence type="ECO:0000256" key="5">
    <source>
        <dbReference type="ARBA" id="ARBA00022843"/>
    </source>
</evidence>
<keyword evidence="22" id="KW-1185">Reference proteome</keyword>
<dbReference type="GeneTree" id="ENSGT00940000161500"/>
<evidence type="ECO:0000256" key="19">
    <source>
        <dbReference type="SAM" id="SignalP"/>
    </source>
</evidence>
<evidence type="ECO:0000256" key="11">
    <source>
        <dbReference type="ARBA" id="ARBA00023170"/>
    </source>
</evidence>
<keyword evidence="13" id="KW-0393">Immunoglobulin domain</keyword>
<comment type="subunit">
    <text evidence="15">Homodimer. Interacts with MARCH8. Interacts (via cytoplasmic domain) with PHB1 and PHB2; the interactions increases after priming with CD40. Interacts with CD28.</text>
</comment>
<dbReference type="InParanoid" id="H0WH81"/>
<comment type="function">
    <text evidence="14">Receptor involved in the costimulatory signal essential for T-lymphocyte proliferation and interleukin-2 production, by binding CD28 or CTLA-4. May play a critical role in the early events of T-cell activation and costimulation of naive T-cells, such as deciding between immunity and anergy that is made by T-cells within 24 hours after activation. Also involved in the regulation of B cells function, plays a role in regulating the level of IgG(1) produced. Upon CD40 engagement, activates NF-kappa-B signaling pathway via phospholipase C and protein kinase C activation.</text>
</comment>
<dbReference type="GO" id="GO:0031295">
    <property type="term" value="P:T cell costimulation"/>
    <property type="evidence" value="ECO:0007669"/>
    <property type="project" value="Ensembl"/>
</dbReference>
<dbReference type="AlphaFoldDB" id="H0WH81"/>
<reference evidence="21" key="2">
    <citation type="submission" date="2025-08" db="UniProtKB">
        <authorList>
            <consortium name="Ensembl"/>
        </authorList>
    </citation>
    <scope>IDENTIFICATION</scope>
</reference>
<dbReference type="GO" id="GO:0071222">
    <property type="term" value="P:cellular response to lipopolysaccharide"/>
    <property type="evidence" value="ECO:0007669"/>
    <property type="project" value="TreeGrafter"/>
</dbReference>
<dbReference type="HOGENOM" id="CLU_071073_0_0_1"/>
<dbReference type="Pfam" id="PF07686">
    <property type="entry name" value="V-set"/>
    <property type="match status" value="1"/>
</dbReference>
<dbReference type="CDD" id="cd16087">
    <property type="entry name" value="IgV_CD86"/>
    <property type="match status" value="1"/>
</dbReference>
<organism evidence="21 22">
    <name type="scientific">Otolemur garnettii</name>
    <name type="common">Small-eared galago</name>
    <name type="synonym">Garnett's greater bushbaby</name>
    <dbReference type="NCBI Taxonomy" id="30611"/>
    <lineage>
        <taxon>Eukaryota</taxon>
        <taxon>Metazoa</taxon>
        <taxon>Chordata</taxon>
        <taxon>Craniata</taxon>
        <taxon>Vertebrata</taxon>
        <taxon>Euteleostomi</taxon>
        <taxon>Mammalia</taxon>
        <taxon>Eutheria</taxon>
        <taxon>Euarchontoglires</taxon>
        <taxon>Primates</taxon>
        <taxon>Strepsirrhini</taxon>
        <taxon>Lorisiformes</taxon>
        <taxon>Galagidae</taxon>
        <taxon>Otolemur</taxon>
    </lineage>
</organism>
<evidence type="ECO:0000256" key="14">
    <source>
        <dbReference type="ARBA" id="ARBA00060284"/>
    </source>
</evidence>
<evidence type="ECO:0000256" key="17">
    <source>
        <dbReference type="ARBA" id="ARBA00078929"/>
    </source>
</evidence>
<dbReference type="SUPFAM" id="SSF48726">
    <property type="entry name" value="Immunoglobulin"/>
    <property type="match status" value="1"/>
</dbReference>
<dbReference type="Gene3D" id="2.60.40.10">
    <property type="entry name" value="Immunoglobulins"/>
    <property type="match status" value="2"/>
</dbReference>
<feature type="transmembrane region" description="Helical" evidence="18">
    <location>
        <begin position="250"/>
        <end position="269"/>
    </location>
</feature>
<evidence type="ECO:0000256" key="7">
    <source>
        <dbReference type="ARBA" id="ARBA00022989"/>
    </source>
</evidence>
<accession>H0WH81</accession>
<dbReference type="InterPro" id="IPR036179">
    <property type="entry name" value="Ig-like_dom_sf"/>
</dbReference>
<feature type="signal peptide" evidence="19">
    <location>
        <begin position="1"/>
        <end position="22"/>
    </location>
</feature>
<dbReference type="InterPro" id="IPR003599">
    <property type="entry name" value="Ig_sub"/>
</dbReference>
<dbReference type="GO" id="GO:0042102">
    <property type="term" value="P:positive regulation of T cell proliferation"/>
    <property type="evidence" value="ECO:0007669"/>
    <property type="project" value="TreeGrafter"/>
</dbReference>
<name>H0WH81_OTOGA</name>
<feature type="chain" id="PRO_5003543867" description="T-lymphocyte activation antigen CD86" evidence="19">
    <location>
        <begin position="23"/>
        <end position="288"/>
    </location>
</feature>
<dbReference type="OMA" id="LPCQFTN"/>
<keyword evidence="11" id="KW-0675">Receptor</keyword>
<dbReference type="GO" id="GO:0007166">
    <property type="term" value="P:cell surface receptor signaling pathway"/>
    <property type="evidence" value="ECO:0007669"/>
    <property type="project" value="TreeGrafter"/>
</dbReference>
<keyword evidence="7 18" id="KW-1133">Transmembrane helix</keyword>
<evidence type="ECO:0000259" key="20">
    <source>
        <dbReference type="PROSITE" id="PS50835"/>
    </source>
</evidence>
<dbReference type="GO" id="GO:0048018">
    <property type="term" value="F:receptor ligand activity"/>
    <property type="evidence" value="ECO:0007669"/>
    <property type="project" value="Ensembl"/>
</dbReference>
<dbReference type="InterPro" id="IPR007110">
    <property type="entry name" value="Ig-like_dom"/>
</dbReference>
<dbReference type="EMBL" id="AAQR03117730">
    <property type="status" value="NOT_ANNOTATED_CDS"/>
    <property type="molecule type" value="Genomic_DNA"/>
</dbReference>
<dbReference type="GO" id="GO:0034451">
    <property type="term" value="C:centriolar satellite"/>
    <property type="evidence" value="ECO:0007669"/>
    <property type="project" value="Ensembl"/>
</dbReference>
<dbReference type="InterPro" id="IPR051713">
    <property type="entry name" value="T-cell_Activation_Regulation"/>
</dbReference>
<dbReference type="GO" id="GO:0042130">
    <property type="term" value="P:negative regulation of T cell proliferation"/>
    <property type="evidence" value="ECO:0007669"/>
    <property type="project" value="TreeGrafter"/>
</dbReference>
<proteinExistence type="predicted"/>
<evidence type="ECO:0000256" key="18">
    <source>
        <dbReference type="SAM" id="Phobius"/>
    </source>
</evidence>
<dbReference type="FunFam" id="2.60.40.10:FF:000765">
    <property type="entry name" value="CD86 isoform 1"/>
    <property type="match status" value="1"/>
</dbReference>
<dbReference type="FunFam" id="2.60.40.10:FF:000582">
    <property type="entry name" value="T-lymphocyte activation antigen CD86"/>
    <property type="match status" value="1"/>
</dbReference>
<keyword evidence="5" id="KW-0832">Ubl conjugation</keyword>
<dbReference type="EMBL" id="AAQR03117727">
    <property type="status" value="NOT_ANNOTATED_CDS"/>
    <property type="molecule type" value="Genomic_DNA"/>
</dbReference>
<evidence type="ECO:0000256" key="8">
    <source>
        <dbReference type="ARBA" id="ARBA00023130"/>
    </source>
</evidence>
<protein>
    <recommendedName>
        <fullName evidence="16">T-lymphocyte activation antigen CD86</fullName>
    </recommendedName>
    <alternativeName>
        <fullName evidence="17">Activation B7-2 antigen</fullName>
    </alternativeName>
</protein>
<evidence type="ECO:0000256" key="15">
    <source>
        <dbReference type="ARBA" id="ARBA00062369"/>
    </source>
</evidence>
<evidence type="ECO:0000313" key="21">
    <source>
        <dbReference type="Ensembl" id="ENSOGAP00000000714.2"/>
    </source>
</evidence>
<dbReference type="PANTHER" id="PTHR25466">
    <property type="entry name" value="T-LYMPHOCYTE ACTIVATION ANTIGEN"/>
    <property type="match status" value="1"/>
</dbReference>
<reference evidence="22" key="1">
    <citation type="submission" date="2011-03" db="EMBL/GenBank/DDBJ databases">
        <title>Version 3 of the genome sequence of Otolemur garnettii (Bushbaby).</title>
        <authorList>
            <consortium name="The Broad Institute Genome Sequencing Platform"/>
            <person name="Di Palma F."/>
            <person name="Johnson J."/>
            <person name="Lander E.S."/>
            <person name="Lindblad-Toh K."/>
            <person name="Jaffe D.B."/>
            <person name="Gnerre S."/>
            <person name="MacCallum I."/>
            <person name="Przybylski D."/>
            <person name="Ribeiro F.J."/>
            <person name="Burton J.N."/>
            <person name="Walker B.J."/>
            <person name="Sharpe T."/>
            <person name="Hall G."/>
        </authorList>
    </citation>
    <scope>NUCLEOTIDE SEQUENCE [LARGE SCALE GENOMIC DNA]</scope>
</reference>
<dbReference type="FunCoup" id="H0WH81">
    <property type="interactions" value="396"/>
</dbReference>